<evidence type="ECO:0000313" key="1">
    <source>
        <dbReference type="EMBL" id="PVH38752.1"/>
    </source>
</evidence>
<dbReference type="Proteomes" id="UP000243499">
    <property type="component" value="Chromosome 5"/>
</dbReference>
<reference evidence="1" key="1">
    <citation type="submission" date="2018-04" db="EMBL/GenBank/DDBJ databases">
        <title>WGS assembly of Panicum hallii.</title>
        <authorList>
            <person name="Lovell J."/>
            <person name="Jenkins J."/>
            <person name="Lowry D."/>
            <person name="Mamidi S."/>
            <person name="Sreedasyam A."/>
            <person name="Weng X."/>
            <person name="Barry K."/>
            <person name="Bonette J."/>
            <person name="Campitelli B."/>
            <person name="Daum C."/>
            <person name="Gordon S."/>
            <person name="Gould B."/>
            <person name="Lipzen A."/>
            <person name="Macqueen A."/>
            <person name="Palacio-Mejia J."/>
            <person name="Plott C."/>
            <person name="Shakirov E."/>
            <person name="Shu S."/>
            <person name="Yoshinaga Y."/>
            <person name="Zane M."/>
            <person name="Rokhsar D."/>
            <person name="Grimwood J."/>
            <person name="Schmutz J."/>
            <person name="Juenger T."/>
        </authorList>
    </citation>
    <scope>NUCLEOTIDE SEQUENCE [LARGE SCALE GENOMIC DNA]</scope>
    <source>
        <strain evidence="1">FIL2</strain>
    </source>
</reference>
<protein>
    <submittedName>
        <fullName evidence="1">Uncharacterized protein</fullName>
    </submittedName>
</protein>
<dbReference type="EMBL" id="CM008050">
    <property type="protein sequence ID" value="PVH38752.1"/>
    <property type="molecule type" value="Genomic_DNA"/>
</dbReference>
<accession>A0A2T8IM47</accession>
<proteinExistence type="predicted"/>
<organism evidence="1">
    <name type="scientific">Panicum hallii</name>
    <dbReference type="NCBI Taxonomy" id="206008"/>
    <lineage>
        <taxon>Eukaryota</taxon>
        <taxon>Viridiplantae</taxon>
        <taxon>Streptophyta</taxon>
        <taxon>Embryophyta</taxon>
        <taxon>Tracheophyta</taxon>
        <taxon>Spermatophyta</taxon>
        <taxon>Magnoliopsida</taxon>
        <taxon>Liliopsida</taxon>
        <taxon>Poales</taxon>
        <taxon>Poaceae</taxon>
        <taxon>PACMAD clade</taxon>
        <taxon>Panicoideae</taxon>
        <taxon>Panicodae</taxon>
        <taxon>Paniceae</taxon>
        <taxon>Panicinae</taxon>
        <taxon>Panicum</taxon>
        <taxon>Panicum sect. Panicum</taxon>
    </lineage>
</organism>
<dbReference type="Gramene" id="PVH38752">
    <property type="protein sequence ID" value="PVH38752"/>
    <property type="gene ID" value="PAHAL_5G344700"/>
</dbReference>
<dbReference type="AlphaFoldDB" id="A0A2T8IM47"/>
<gene>
    <name evidence="1" type="ORF">PAHAL_5G344700</name>
</gene>
<sequence>MENMNLQTEIKWPLFRISEKKMLMISLLTAHMALTTTKKKVYANRLLDQEEYFIYMYISQIIREYRQTCTNRLSM</sequence>
<name>A0A2T8IM47_9POAL</name>